<feature type="coiled-coil region" evidence="6">
    <location>
        <begin position="336"/>
        <end position="400"/>
    </location>
</feature>
<dbReference type="GO" id="GO:0003777">
    <property type="term" value="F:microtubule motor activity"/>
    <property type="evidence" value="ECO:0007669"/>
    <property type="project" value="InterPro"/>
</dbReference>
<comment type="similarity">
    <text evidence="5">Belongs to the TRAFAC class myosin-kinesin ATPase superfamily. Kinesin family.</text>
</comment>
<dbReference type="GO" id="GO:0008017">
    <property type="term" value="F:microtubule binding"/>
    <property type="evidence" value="ECO:0007669"/>
    <property type="project" value="InterPro"/>
</dbReference>
<dbReference type="SMART" id="SM00129">
    <property type="entry name" value="KISc"/>
    <property type="match status" value="1"/>
</dbReference>
<name>A0A3P3Y964_PLABS</name>
<evidence type="ECO:0000259" key="8">
    <source>
        <dbReference type="PROSITE" id="PS51286"/>
    </source>
</evidence>
<dbReference type="PANTHER" id="PTHR47968">
    <property type="entry name" value="CENTROMERE PROTEIN E"/>
    <property type="match status" value="1"/>
</dbReference>
<feature type="binding site" evidence="5">
    <location>
        <begin position="90"/>
        <end position="97"/>
    </location>
    <ligand>
        <name>ATP</name>
        <dbReference type="ChEBI" id="CHEBI:30616"/>
    </ligand>
</feature>
<dbReference type="InterPro" id="IPR036961">
    <property type="entry name" value="Kinesin_motor_dom_sf"/>
</dbReference>
<evidence type="ECO:0008006" key="11">
    <source>
        <dbReference type="Google" id="ProtNLM"/>
    </source>
</evidence>
<keyword evidence="9" id="KW-0496">Mitochondrion</keyword>
<dbReference type="PROSITE" id="PS00411">
    <property type="entry name" value="KINESIN_MOTOR_1"/>
    <property type="match status" value="1"/>
</dbReference>
<evidence type="ECO:0000256" key="6">
    <source>
        <dbReference type="SAM" id="Coils"/>
    </source>
</evidence>
<dbReference type="PROSITE" id="PS50067">
    <property type="entry name" value="KINESIN_MOTOR_2"/>
    <property type="match status" value="1"/>
</dbReference>
<evidence type="ECO:0000259" key="7">
    <source>
        <dbReference type="PROSITE" id="PS50067"/>
    </source>
</evidence>
<gene>
    <name evidence="9" type="ORF">PLBR_LOCUS3912</name>
</gene>
<reference evidence="9 10" key="1">
    <citation type="submission" date="2018-03" db="EMBL/GenBank/DDBJ databases">
        <authorList>
            <person name="Fogelqvist J."/>
        </authorList>
    </citation>
    <scope>NUCLEOTIDE SEQUENCE [LARGE SCALE GENOMIC DNA]</scope>
</reference>
<dbReference type="Pfam" id="PF26188">
    <property type="entry name" value="RESC6"/>
    <property type="match status" value="1"/>
</dbReference>
<proteinExistence type="inferred from homology"/>
<evidence type="ECO:0000256" key="5">
    <source>
        <dbReference type="PROSITE-ProRule" id="PRU00283"/>
    </source>
</evidence>
<dbReference type="GO" id="GO:0007018">
    <property type="term" value="P:microtubule-based movement"/>
    <property type="evidence" value="ECO:0007669"/>
    <property type="project" value="InterPro"/>
</dbReference>
<dbReference type="InterPro" id="IPR001752">
    <property type="entry name" value="Kinesin_motor_dom"/>
</dbReference>
<dbReference type="PRINTS" id="PR00380">
    <property type="entry name" value="KINESINHEAVY"/>
</dbReference>
<protein>
    <recommendedName>
        <fullName evidence="11">Kinesin motor domain-containing protein</fullName>
    </recommendedName>
</protein>
<evidence type="ECO:0000313" key="9">
    <source>
        <dbReference type="EMBL" id="SPQ96697.1"/>
    </source>
</evidence>
<feature type="domain" description="RAP" evidence="8">
    <location>
        <begin position="1254"/>
        <end position="1316"/>
    </location>
</feature>
<evidence type="ECO:0000256" key="4">
    <source>
        <dbReference type="ARBA" id="ARBA00023175"/>
    </source>
</evidence>
<dbReference type="InterPro" id="IPR013584">
    <property type="entry name" value="RAP"/>
</dbReference>
<keyword evidence="4 5" id="KW-0505">Motor protein</keyword>
<dbReference type="EMBL" id="OVEO01000006">
    <property type="protein sequence ID" value="SPQ96697.1"/>
    <property type="molecule type" value="Genomic_DNA"/>
</dbReference>
<dbReference type="Pfam" id="PF08373">
    <property type="entry name" value="RAP"/>
    <property type="match status" value="1"/>
</dbReference>
<dbReference type="InterPro" id="IPR019821">
    <property type="entry name" value="Kinesin_motor_CS"/>
</dbReference>
<dbReference type="Gene3D" id="3.40.850.10">
    <property type="entry name" value="Kinesin motor domain"/>
    <property type="match status" value="1"/>
</dbReference>
<organism evidence="9 10">
    <name type="scientific">Plasmodiophora brassicae</name>
    <name type="common">Clubroot disease agent</name>
    <dbReference type="NCBI Taxonomy" id="37360"/>
    <lineage>
        <taxon>Eukaryota</taxon>
        <taxon>Sar</taxon>
        <taxon>Rhizaria</taxon>
        <taxon>Endomyxa</taxon>
        <taxon>Phytomyxea</taxon>
        <taxon>Plasmodiophorida</taxon>
        <taxon>Plasmodiophoridae</taxon>
        <taxon>Plasmodiophora</taxon>
    </lineage>
</organism>
<dbReference type="SMART" id="SM00952">
    <property type="entry name" value="RAP"/>
    <property type="match status" value="1"/>
</dbReference>
<dbReference type="InterPro" id="IPR058917">
    <property type="entry name" value="RESC6_dom"/>
</dbReference>
<evidence type="ECO:0000256" key="3">
    <source>
        <dbReference type="ARBA" id="ARBA00023054"/>
    </source>
</evidence>
<dbReference type="GO" id="GO:0005524">
    <property type="term" value="F:ATP binding"/>
    <property type="evidence" value="ECO:0007669"/>
    <property type="project" value="UniProtKB-UniRule"/>
</dbReference>
<dbReference type="SUPFAM" id="SSF52540">
    <property type="entry name" value="P-loop containing nucleoside triphosphate hydrolases"/>
    <property type="match status" value="1"/>
</dbReference>
<keyword evidence="3 6" id="KW-0175">Coiled coil</keyword>
<evidence type="ECO:0000313" key="10">
    <source>
        <dbReference type="Proteomes" id="UP000290189"/>
    </source>
</evidence>
<geneLocation type="mitochondrion" evidence="9"/>
<dbReference type="Pfam" id="PF00225">
    <property type="entry name" value="Kinesin"/>
    <property type="match status" value="1"/>
</dbReference>
<evidence type="ECO:0000256" key="2">
    <source>
        <dbReference type="ARBA" id="ARBA00022840"/>
    </source>
</evidence>
<evidence type="ECO:0000256" key="1">
    <source>
        <dbReference type="ARBA" id="ARBA00022741"/>
    </source>
</evidence>
<dbReference type="Proteomes" id="UP000290189">
    <property type="component" value="Unassembled WGS sequence"/>
</dbReference>
<dbReference type="PROSITE" id="PS51286">
    <property type="entry name" value="RAP"/>
    <property type="match status" value="1"/>
</dbReference>
<dbReference type="InterPro" id="IPR027417">
    <property type="entry name" value="P-loop_NTPase"/>
</dbReference>
<keyword evidence="1 5" id="KW-0547">Nucleotide-binding</keyword>
<dbReference type="PANTHER" id="PTHR47968:SF75">
    <property type="entry name" value="CENTROMERE-ASSOCIATED PROTEIN E"/>
    <property type="match status" value="1"/>
</dbReference>
<sequence length="1329" mass="144751">MAPATRGKIRVAVRLRPLSPDCPRAYRPVGSAPGVCDQIAPVDDDTGRVLQFDYVCPEDGSTTDLYYAFARRVILDACRRGDNGNVFAYGQTCSGKTFTMLGTSGSPGILLLAASDVFAHVASVSSHSRVSLSCSYLEIYNNRINCLLGGGTNLSIDHASSSANVTGLRQVPVSSPSDLIDALTAGERRRHVGPTVQNARSSRSHSIFTIRIESTPNDPSAVAFASVVNLVDLAGSERCDPRGASVQRAKEARHINRSLTGLHRVIASLLGAGAAPGHVPYRDTKLTEILKPGLCGRCSCAVIATITASADQRDETMNTLRFASLARRLPARPAPAAGLQIVVDRLQTELNECQDDKRIARLEERNRQLARDLRRHVRAYRDLHRQCRLLQRQLQEKIHEGDDDADNEWDEIVSLSSLATSPVQVQQPFSCIKFCVGRLGGHPAKLSVLPARNSIAYRSSNRPALNGDRYIDISAIVSIEAHSARSDVFLKNGVGESVAERCVSFQTADRTLDIVMQSAQHVDQIVAMCDVFLNRIVRQHVRGKLPPRAESLLVEIPPLIQRCQRNGVAVLPHILSKLVKLVPSHSDAHRLADVALCVRTAVRDEFACLSGRDVAILLHSLAKTGSCDREFFDRAVARLVDGRQDAQLTDLTVTMWAAAHLGYRCDRLADVVARRMIADPGQMNARNVSLVVWAFAKLNVMHRDLFHAMAERASAIATKFDAQAISNTAWAYAVMRIHNDVLFDVLAGCAIAKVRSLAPQHVANASWAFATLSVRNGDLFAKLSHQATATIDLFTGQHLSNTAWAFAKLGLTDHDLFSAIGRASVAIIDTFDAQAFATTAWAFSSLNIEDADLFDVIGRRSADRIDAFNAASLATVANAYASLGIVHVDLFDAIARRSLGLIDSLTGHDLGNILWSFARLGLGGKHKDLFHSATSRLVSIVSTIQPPALTNLACAFTSAGMLRNDLAGDLLVQRAIVVISDFKPQDLSRMAWAISRCTAVNLDLFTVTLHRCVAIIDLFDAENLIKLIEALAPVAVMQREFLRRVAQRATNLLDTFSPGQLARIASTFSEARVAIDKSGASVAVKDAELFGEIQRRTVARCDEFLARDLSMLTFALASVCAIGDHALLDAVTNRVSVAPDTFSPPDLAQVAWAFAVADHTVPEEVVVLVKRVFASTPGLDAASRRLLQDWQVSLQEPRSAVIPCPMQDELASHDLLADVIHLLQQVCTSSSLEEGVSCPDTGFVVDVAIRDTRLAVEMNGACRFSQDIATGHLGLNGRTQLKHRLLRQHGWTVVNVNFHEWANLQDESDKARFLTERLPTAIGRCVHTT</sequence>
<dbReference type="InterPro" id="IPR027640">
    <property type="entry name" value="Kinesin-like_fam"/>
</dbReference>
<keyword evidence="2 5" id="KW-0067">ATP-binding</keyword>
<accession>A0A3P3Y964</accession>
<feature type="domain" description="Kinesin motor" evidence="7">
    <location>
        <begin position="8"/>
        <end position="329"/>
    </location>
</feature>